<dbReference type="OrthoDB" id="829at2759"/>
<dbReference type="InterPro" id="IPR036081">
    <property type="entry name" value="Translin_sf"/>
</dbReference>
<organism evidence="8 9">
    <name type="scientific">Moniliophthora roreri (strain MCA 2997)</name>
    <name type="common">Cocoa frosty pod rot fungus</name>
    <name type="synonym">Crinipellis roreri</name>
    <dbReference type="NCBI Taxonomy" id="1381753"/>
    <lineage>
        <taxon>Eukaryota</taxon>
        <taxon>Fungi</taxon>
        <taxon>Dikarya</taxon>
        <taxon>Basidiomycota</taxon>
        <taxon>Agaricomycotina</taxon>
        <taxon>Agaricomycetes</taxon>
        <taxon>Agaricomycetidae</taxon>
        <taxon>Agaricales</taxon>
        <taxon>Marasmiineae</taxon>
        <taxon>Marasmiaceae</taxon>
        <taxon>Moniliophthora</taxon>
    </lineage>
</organism>
<dbReference type="KEGG" id="mrr:Moror_14025"/>
<comment type="subcellular location">
    <subcellularLocation>
        <location evidence="2">Cytoplasm</location>
    </subcellularLocation>
    <subcellularLocation>
        <location evidence="1">Nucleus</location>
    </subcellularLocation>
</comment>
<comment type="caution">
    <text evidence="8">The sequence shown here is derived from an EMBL/GenBank/DDBJ whole genome shotgun (WGS) entry which is preliminary data.</text>
</comment>
<dbReference type="InterPro" id="IPR016069">
    <property type="entry name" value="Translin_C"/>
</dbReference>
<protein>
    <submittedName>
        <fullName evidence="8">Translin</fullName>
    </submittedName>
</protein>
<name>V2XR42_MONRO</name>
<dbReference type="GO" id="GO:0003697">
    <property type="term" value="F:single-stranded DNA binding"/>
    <property type="evidence" value="ECO:0007669"/>
    <property type="project" value="InterPro"/>
</dbReference>
<evidence type="ECO:0000313" key="9">
    <source>
        <dbReference type="Proteomes" id="UP000017559"/>
    </source>
</evidence>
<dbReference type="GO" id="GO:0003723">
    <property type="term" value="F:RNA binding"/>
    <property type="evidence" value="ECO:0007669"/>
    <property type="project" value="UniProtKB-KW"/>
</dbReference>
<dbReference type="STRING" id="1381753.V2XR42"/>
<dbReference type="Gene3D" id="1.20.58.190">
    <property type="entry name" value="Translin, domain 1"/>
    <property type="match status" value="1"/>
</dbReference>
<dbReference type="SUPFAM" id="SSF74784">
    <property type="entry name" value="Translin"/>
    <property type="match status" value="1"/>
</dbReference>
<accession>V2XR42</accession>
<dbReference type="Pfam" id="PF01997">
    <property type="entry name" value="Translin"/>
    <property type="match status" value="1"/>
</dbReference>
<proteinExistence type="inferred from homology"/>
<dbReference type="AlphaFoldDB" id="V2XR42"/>
<dbReference type="EMBL" id="AWSO01000117">
    <property type="protein sequence ID" value="ESK95020.1"/>
    <property type="molecule type" value="Genomic_DNA"/>
</dbReference>
<dbReference type="GO" id="GO:0043565">
    <property type="term" value="F:sequence-specific DNA binding"/>
    <property type="evidence" value="ECO:0007669"/>
    <property type="project" value="InterPro"/>
</dbReference>
<dbReference type="HOGENOM" id="CLU_079179_0_0_1"/>
<sequence length="224" mass="25597">MDPQDLENLNNTLDYESELREKIRDQINELDKKTRSMAGTLNKIHSTQPDAIPALVNSVQPTLHSCQDVFAALADLVPPHQFWRWKDMWCNSLRTTVFVAALSQYLTDGSLISLRATSNILGMQDEWKDRVTLSAEDYLHGIITLVNELSRLAVNAVTLGNFEEPLRISIFVKELFAGFSMLNLKNDTLRRRFDSLKYDLKKIEEVVYDVSLRRLAPTNPSKSL</sequence>
<dbReference type="GO" id="GO:0005634">
    <property type="term" value="C:nucleus"/>
    <property type="evidence" value="ECO:0007669"/>
    <property type="project" value="UniProtKB-SubCell"/>
</dbReference>
<dbReference type="CDD" id="cd14819">
    <property type="entry name" value="Translin"/>
    <property type="match status" value="1"/>
</dbReference>
<dbReference type="FunFam" id="1.20.58.200:FF:000002">
    <property type="entry name" value="Putative translin"/>
    <property type="match status" value="1"/>
</dbReference>
<evidence type="ECO:0000256" key="2">
    <source>
        <dbReference type="ARBA" id="ARBA00004496"/>
    </source>
</evidence>
<dbReference type="InterPro" id="IPR033956">
    <property type="entry name" value="Translin"/>
</dbReference>
<dbReference type="InterPro" id="IPR016068">
    <property type="entry name" value="Translin_N"/>
</dbReference>
<evidence type="ECO:0000256" key="5">
    <source>
        <dbReference type="ARBA" id="ARBA00022884"/>
    </source>
</evidence>
<keyword evidence="7" id="KW-0539">Nucleus</keyword>
<evidence type="ECO:0000313" key="8">
    <source>
        <dbReference type="EMBL" id="ESK95020.1"/>
    </source>
</evidence>
<keyword evidence="6" id="KW-0238">DNA-binding</keyword>
<evidence type="ECO:0000256" key="1">
    <source>
        <dbReference type="ARBA" id="ARBA00004123"/>
    </source>
</evidence>
<dbReference type="Gene3D" id="1.20.58.200">
    <property type="entry name" value="Translin, domain 2"/>
    <property type="match status" value="1"/>
</dbReference>
<dbReference type="PANTHER" id="PTHR10741">
    <property type="entry name" value="TRANSLIN AND TRANSLIN ASSOCIATED PROTEIN X"/>
    <property type="match status" value="1"/>
</dbReference>
<dbReference type="GO" id="GO:0016070">
    <property type="term" value="P:RNA metabolic process"/>
    <property type="evidence" value="ECO:0007669"/>
    <property type="project" value="InterPro"/>
</dbReference>
<comment type="similarity">
    <text evidence="3">Belongs to the translin family.</text>
</comment>
<dbReference type="Proteomes" id="UP000017559">
    <property type="component" value="Unassembled WGS sequence"/>
</dbReference>
<dbReference type="GO" id="GO:0005737">
    <property type="term" value="C:cytoplasm"/>
    <property type="evidence" value="ECO:0007669"/>
    <property type="project" value="UniProtKB-SubCell"/>
</dbReference>
<evidence type="ECO:0000256" key="6">
    <source>
        <dbReference type="ARBA" id="ARBA00023125"/>
    </source>
</evidence>
<dbReference type="InterPro" id="IPR002848">
    <property type="entry name" value="Translin_fam"/>
</dbReference>
<reference evidence="8 9" key="1">
    <citation type="journal article" date="2014" name="BMC Genomics">
        <title>Genome and secretome analysis of the hemibiotrophic fungal pathogen, Moniliophthora roreri, which causes frosty pod rot disease of cacao: mechanisms of the biotrophic and necrotrophic phases.</title>
        <authorList>
            <person name="Meinhardt L.W."/>
            <person name="Costa G.G.L."/>
            <person name="Thomazella D.P.T."/>
            <person name="Teixeira P.J.P.L."/>
            <person name="Carazzolle M.F."/>
            <person name="Schuster S.C."/>
            <person name="Carlson J.E."/>
            <person name="Guiltinan M.J."/>
            <person name="Mieczkowski P."/>
            <person name="Farmer A."/>
            <person name="Ramaraj T."/>
            <person name="Crozier J."/>
            <person name="Davis R.E."/>
            <person name="Shao J."/>
            <person name="Melnick R.L."/>
            <person name="Pereira G.A.G."/>
            <person name="Bailey B.A."/>
        </authorList>
    </citation>
    <scope>NUCLEOTIDE SEQUENCE [LARGE SCALE GENOMIC DNA]</scope>
    <source>
        <strain evidence="8 9">MCA 2997</strain>
    </source>
</reference>
<gene>
    <name evidence="8" type="ORF">Moror_14025</name>
</gene>
<keyword evidence="5" id="KW-0694">RNA-binding</keyword>
<keyword evidence="9" id="KW-1185">Reference proteome</keyword>
<evidence type="ECO:0000256" key="7">
    <source>
        <dbReference type="ARBA" id="ARBA00023242"/>
    </source>
</evidence>
<evidence type="ECO:0000256" key="3">
    <source>
        <dbReference type="ARBA" id="ARBA00005902"/>
    </source>
</evidence>
<evidence type="ECO:0000256" key="4">
    <source>
        <dbReference type="ARBA" id="ARBA00022490"/>
    </source>
</evidence>
<keyword evidence="4" id="KW-0963">Cytoplasm</keyword>